<proteinExistence type="predicted"/>
<dbReference type="OrthoDB" id="9794842at2"/>
<evidence type="ECO:0000313" key="8">
    <source>
        <dbReference type="Proteomes" id="UP000468388"/>
    </source>
</evidence>
<gene>
    <name evidence="7" type="ORF">GO495_07725</name>
</gene>
<reference evidence="7 8" key="1">
    <citation type="submission" date="2019-12" db="EMBL/GenBank/DDBJ databases">
        <title>The draft genomic sequence of strain Chitinophaga oryziterrae JCM 16595.</title>
        <authorList>
            <person name="Zhang X."/>
        </authorList>
    </citation>
    <scope>NUCLEOTIDE SEQUENCE [LARGE SCALE GENOMIC DNA]</scope>
    <source>
        <strain evidence="7 8">JCM 16595</strain>
    </source>
</reference>
<evidence type="ECO:0000256" key="3">
    <source>
        <dbReference type="ARBA" id="ARBA00022801"/>
    </source>
</evidence>
<evidence type="ECO:0000256" key="1">
    <source>
        <dbReference type="ARBA" id="ARBA00001561"/>
    </source>
</evidence>
<keyword evidence="3" id="KW-0378">Hydrolase</keyword>
<dbReference type="SMART" id="SM00644">
    <property type="entry name" value="Ami_2"/>
    <property type="match status" value="1"/>
</dbReference>
<dbReference type="Gene3D" id="3.40.80.10">
    <property type="entry name" value="Peptidoglycan recognition protein-like"/>
    <property type="match status" value="1"/>
</dbReference>
<feature type="chain" id="PRO_5027038921" description="N-acetylmuramoyl-L-alanine amidase" evidence="5">
    <location>
        <begin position="26"/>
        <end position="269"/>
    </location>
</feature>
<keyword evidence="4" id="KW-0961">Cell wall biogenesis/degradation</keyword>
<dbReference type="AlphaFoldDB" id="A0A6N8J5G1"/>
<dbReference type="GO" id="GO:0009253">
    <property type="term" value="P:peptidoglycan catabolic process"/>
    <property type="evidence" value="ECO:0007669"/>
    <property type="project" value="InterPro"/>
</dbReference>
<dbReference type="GO" id="GO:0008745">
    <property type="term" value="F:N-acetylmuramoyl-L-alanine amidase activity"/>
    <property type="evidence" value="ECO:0007669"/>
    <property type="project" value="UniProtKB-EC"/>
</dbReference>
<dbReference type="EMBL" id="WRXO01000002">
    <property type="protein sequence ID" value="MVT40467.1"/>
    <property type="molecule type" value="Genomic_DNA"/>
</dbReference>
<sequence length="269" mass="30138">MKVFPHLLLLLAAVTIYSCAHKPYAATNKVYRKQAKQYAGIIRQQPVNDIPPVSDWIGTTNFNLRKPNYVIIHHTAQGSCDSTFRTFTLTRTQVSAHYVICSDGTVHHMLNDYLRAWHAGAAKWGNVTDMNSASIGIELDNNGFMPFQPQQINSLIVLLDTLRHRYNIPTANFIGHGDIAPSRKVDPSAYFPWQQLAEKGFGLWYDTTAITVPEGFNALQALRIVGYDTRDSSATIKAFKRHFIPADSTTGTNLDEGEKKILISIMQKS</sequence>
<dbReference type="Proteomes" id="UP000468388">
    <property type="component" value="Unassembled WGS sequence"/>
</dbReference>
<comment type="catalytic activity">
    <reaction evidence="1">
        <text>Hydrolyzes the link between N-acetylmuramoyl residues and L-amino acid residues in certain cell-wall glycopeptides.</text>
        <dbReference type="EC" id="3.5.1.28"/>
    </reaction>
</comment>
<accession>A0A6N8J5G1</accession>
<dbReference type="GO" id="GO:0019867">
    <property type="term" value="C:outer membrane"/>
    <property type="evidence" value="ECO:0007669"/>
    <property type="project" value="TreeGrafter"/>
</dbReference>
<name>A0A6N8J5G1_9BACT</name>
<dbReference type="SUPFAM" id="SSF55846">
    <property type="entry name" value="N-acetylmuramoyl-L-alanine amidase-like"/>
    <property type="match status" value="1"/>
</dbReference>
<evidence type="ECO:0000313" key="7">
    <source>
        <dbReference type="EMBL" id="MVT40467.1"/>
    </source>
</evidence>
<evidence type="ECO:0000256" key="5">
    <source>
        <dbReference type="SAM" id="SignalP"/>
    </source>
</evidence>
<dbReference type="PANTHER" id="PTHR30417:SF1">
    <property type="entry name" value="N-ACETYLMURAMOYL-L-ALANINE AMIDASE AMID"/>
    <property type="match status" value="1"/>
</dbReference>
<dbReference type="GO" id="GO:0009254">
    <property type="term" value="P:peptidoglycan turnover"/>
    <property type="evidence" value="ECO:0007669"/>
    <property type="project" value="TreeGrafter"/>
</dbReference>
<evidence type="ECO:0000256" key="4">
    <source>
        <dbReference type="ARBA" id="ARBA00023316"/>
    </source>
</evidence>
<dbReference type="InterPro" id="IPR002502">
    <property type="entry name" value="Amidase_domain"/>
</dbReference>
<evidence type="ECO:0000259" key="6">
    <source>
        <dbReference type="SMART" id="SM00644"/>
    </source>
</evidence>
<organism evidence="7 8">
    <name type="scientific">Chitinophaga oryziterrae</name>
    <dbReference type="NCBI Taxonomy" id="1031224"/>
    <lineage>
        <taxon>Bacteria</taxon>
        <taxon>Pseudomonadati</taxon>
        <taxon>Bacteroidota</taxon>
        <taxon>Chitinophagia</taxon>
        <taxon>Chitinophagales</taxon>
        <taxon>Chitinophagaceae</taxon>
        <taxon>Chitinophaga</taxon>
    </lineage>
</organism>
<dbReference type="Pfam" id="PF01510">
    <property type="entry name" value="Amidase_2"/>
    <property type="match status" value="1"/>
</dbReference>
<dbReference type="EC" id="3.5.1.28" evidence="2"/>
<dbReference type="PANTHER" id="PTHR30417">
    <property type="entry name" value="N-ACETYLMURAMOYL-L-ALANINE AMIDASE AMID"/>
    <property type="match status" value="1"/>
</dbReference>
<dbReference type="CDD" id="cd06583">
    <property type="entry name" value="PGRP"/>
    <property type="match status" value="1"/>
</dbReference>
<dbReference type="RefSeq" id="WP_157299150.1">
    <property type="nucleotide sequence ID" value="NZ_BAAAZB010000010.1"/>
</dbReference>
<keyword evidence="8" id="KW-1185">Reference proteome</keyword>
<dbReference type="PROSITE" id="PS51257">
    <property type="entry name" value="PROKAR_LIPOPROTEIN"/>
    <property type="match status" value="1"/>
</dbReference>
<keyword evidence="5" id="KW-0732">Signal</keyword>
<feature type="signal peptide" evidence="5">
    <location>
        <begin position="1"/>
        <end position="25"/>
    </location>
</feature>
<dbReference type="GO" id="GO:0071555">
    <property type="term" value="P:cell wall organization"/>
    <property type="evidence" value="ECO:0007669"/>
    <property type="project" value="UniProtKB-KW"/>
</dbReference>
<comment type="caution">
    <text evidence="7">The sequence shown here is derived from an EMBL/GenBank/DDBJ whole genome shotgun (WGS) entry which is preliminary data.</text>
</comment>
<protein>
    <recommendedName>
        <fullName evidence="2">N-acetylmuramoyl-L-alanine amidase</fullName>
        <ecNumber evidence="2">3.5.1.28</ecNumber>
    </recommendedName>
</protein>
<dbReference type="InterPro" id="IPR036505">
    <property type="entry name" value="Amidase/PGRP_sf"/>
</dbReference>
<feature type="domain" description="N-acetylmuramoyl-L-alanine amidase" evidence="6">
    <location>
        <begin position="57"/>
        <end position="188"/>
    </location>
</feature>
<evidence type="ECO:0000256" key="2">
    <source>
        <dbReference type="ARBA" id="ARBA00011901"/>
    </source>
</evidence>
<dbReference type="InterPro" id="IPR051206">
    <property type="entry name" value="NAMLAA_amidase_2"/>
</dbReference>